<evidence type="ECO:0000259" key="2">
    <source>
        <dbReference type="Pfam" id="PF13476"/>
    </source>
</evidence>
<protein>
    <submittedName>
        <fullName evidence="3">SMC family ATPase</fullName>
    </submittedName>
</protein>
<evidence type="ECO:0000313" key="3">
    <source>
        <dbReference type="EMBL" id="HEC05752.1"/>
    </source>
</evidence>
<keyword evidence="1" id="KW-0175">Coiled coil</keyword>
<name>A0A831RTL4_9GAMM</name>
<dbReference type="Proteomes" id="UP000886339">
    <property type="component" value="Unassembled WGS sequence"/>
</dbReference>
<dbReference type="PANTHER" id="PTHR32114">
    <property type="entry name" value="ABC TRANSPORTER ABCH.3"/>
    <property type="match status" value="1"/>
</dbReference>
<sequence length="1019" mass="114691">MRPLRLKMSAFGPFASTQEIDFSLLGDSPLFLINGPTGSGKTTILDAISYALYDETTGNERQGREMRCDHAADDLLTEVELEFELGRRRYRIRRVPRQERPKARGAGTTTQQSEAQLWELDAQGGEKTLLVPKKVTEATAEIERLTGLSAEQFRQVMVLPQGRFRELLLADSSQREDIFRQLFQTRIYTRLEQRLKDRANDVSAQLNRLDEQARGLLSGVEADDRESLVTRIEGLKREVERLQEMQVKAEEGLTRSRQQVFEARNLQQQFKALETARKKLQDLEGQQQQLETDRQRWRLAEQALVLQPVYERLLRARQSEQAAQKAVEEAQQEVSELQEQLEKTAQLHGQMKSREPELEQLKQQQQQLKSYVGRAAQLRLALEARDAAQQAHKKCRESEERQQETVEELRRELDRMEKQYESNATLLQQLPDRQRELDALKQQQEKQSELGGLQNRLVQEQESLLIAVESKQRATKALQAAEQKQLLLEQAWEEGQAAILARQLEADSPCPVCGSTAHPHPARAGDVLPDERQRQQARERVEAARKLQQEAQSAVVAIQAKLEALTQQQAQMNKDAQALADREPAVLASEIAALTGKVEELQRLRKNFGKLEQNRSGLRQSLKAAELRLQQLQQENSAAAQQLAACKQDVRNKQAELPAQFADPGVLDKALLDVDAKQRTLQRQIQEAREAFEQARLALGSATATLETNRQMLQAKKTEQEQQLAHWQAALADSVFASEQAFQQAGMEEAARQQLAEAIRLRDDELLAARTLVREQTAALQDKTPPDMSALEEEYRKLDAEARRVTESLHGSVQQLMQLEKVDERLQGILVEQDRLHTEYALVGKLADVANGRNASNLSLHRFVLGVLLDDVLISARQGLSHMSKGRYQLLRREDVGDRRSSSGLDLVVEDAFSGKTRPVATLSGGESFMAALALALGLSEVVQAYAGGIRLDALFIDEGFGSLDPESLDLAINTLLDLQSGGRMVGIISHVPELKERIDVRLDIDTGRTGSRVTPVVS</sequence>
<reference evidence="3" key="1">
    <citation type="journal article" date="2020" name="mSystems">
        <title>Genome- and Community-Level Interaction Insights into Carbon Utilization and Element Cycling Functions of Hydrothermarchaeota in Hydrothermal Sediment.</title>
        <authorList>
            <person name="Zhou Z."/>
            <person name="Liu Y."/>
            <person name="Xu W."/>
            <person name="Pan J."/>
            <person name="Luo Z.H."/>
            <person name="Li M."/>
        </authorList>
    </citation>
    <scope>NUCLEOTIDE SEQUENCE [LARGE SCALE GENOMIC DNA]</scope>
    <source>
        <strain evidence="3">HyVt-458</strain>
    </source>
</reference>
<dbReference type="GO" id="GO:0016887">
    <property type="term" value="F:ATP hydrolysis activity"/>
    <property type="evidence" value="ECO:0007669"/>
    <property type="project" value="InterPro"/>
</dbReference>
<feature type="coiled-coil region" evidence="1">
    <location>
        <begin position="192"/>
        <end position="443"/>
    </location>
</feature>
<evidence type="ECO:0000256" key="1">
    <source>
        <dbReference type="SAM" id="Coils"/>
    </source>
</evidence>
<dbReference type="Gene3D" id="3.40.50.300">
    <property type="entry name" value="P-loop containing nucleotide triphosphate hydrolases"/>
    <property type="match status" value="2"/>
</dbReference>
<dbReference type="AlphaFoldDB" id="A0A831RTL4"/>
<dbReference type="InterPro" id="IPR038729">
    <property type="entry name" value="Rad50/SbcC_AAA"/>
</dbReference>
<proteinExistence type="predicted"/>
<dbReference type="GO" id="GO:0006302">
    <property type="term" value="P:double-strand break repair"/>
    <property type="evidence" value="ECO:0007669"/>
    <property type="project" value="InterPro"/>
</dbReference>
<dbReference type="Pfam" id="PF13558">
    <property type="entry name" value="SbcC_Walker_B"/>
    <property type="match status" value="1"/>
</dbReference>
<dbReference type="SUPFAM" id="SSF52540">
    <property type="entry name" value="P-loop containing nucleoside triphosphate hydrolases"/>
    <property type="match status" value="1"/>
</dbReference>
<feature type="coiled-coil region" evidence="1">
    <location>
        <begin position="534"/>
        <end position="730"/>
    </location>
</feature>
<gene>
    <name evidence="3" type="ORF">ENJ12_02795</name>
</gene>
<accession>A0A831RTL4</accession>
<dbReference type="Pfam" id="PF13476">
    <property type="entry name" value="AAA_23"/>
    <property type="match status" value="1"/>
</dbReference>
<dbReference type="EMBL" id="DRLF01000106">
    <property type="protein sequence ID" value="HEC05752.1"/>
    <property type="molecule type" value="Genomic_DNA"/>
</dbReference>
<dbReference type="PANTHER" id="PTHR32114:SF2">
    <property type="entry name" value="ABC TRANSPORTER ABCH.3"/>
    <property type="match status" value="1"/>
</dbReference>
<comment type="caution">
    <text evidence="3">The sequence shown here is derived from an EMBL/GenBank/DDBJ whole genome shotgun (WGS) entry which is preliminary data.</text>
</comment>
<organism evidence="3">
    <name type="scientific">Thiolapillus brandeum</name>
    <dbReference type="NCBI Taxonomy" id="1076588"/>
    <lineage>
        <taxon>Bacteria</taxon>
        <taxon>Pseudomonadati</taxon>
        <taxon>Pseudomonadota</taxon>
        <taxon>Gammaproteobacteria</taxon>
        <taxon>Chromatiales</taxon>
        <taxon>Sedimenticolaceae</taxon>
        <taxon>Thiolapillus</taxon>
    </lineage>
</organism>
<dbReference type="InterPro" id="IPR027417">
    <property type="entry name" value="P-loop_NTPase"/>
</dbReference>
<feature type="domain" description="Rad50/SbcC-type AAA" evidence="2">
    <location>
        <begin position="5"/>
        <end position="341"/>
    </location>
</feature>